<evidence type="ECO:0000313" key="2">
    <source>
        <dbReference type="EMBL" id="BCZ80618.1"/>
    </source>
</evidence>
<dbReference type="InterPro" id="IPR016181">
    <property type="entry name" value="Acyl_CoA_acyltransferase"/>
</dbReference>
<dbReference type="Proteomes" id="UP001319874">
    <property type="component" value="Chromosome 2"/>
</dbReference>
<dbReference type="EMBL" id="AP024956">
    <property type="protein sequence ID" value="BCZ80618.1"/>
    <property type="molecule type" value="Genomic_DNA"/>
</dbReference>
<dbReference type="InterPro" id="IPR051531">
    <property type="entry name" value="N-acetyltransferase"/>
</dbReference>
<dbReference type="Gene3D" id="3.40.630.30">
    <property type="match status" value="1"/>
</dbReference>
<dbReference type="PANTHER" id="PTHR43792:SF16">
    <property type="entry name" value="N-ACETYLTRANSFERASE DOMAIN-CONTAINING PROTEIN"/>
    <property type="match status" value="1"/>
</dbReference>
<dbReference type="SUPFAM" id="SSF55729">
    <property type="entry name" value="Acyl-CoA N-acyltransferases (Nat)"/>
    <property type="match status" value="1"/>
</dbReference>
<name>A0ABM7TN70_9BURK</name>
<sequence>MAFAAARVSAIIGAFLSTGSCRVRAMNPSVLELETDRLILRPHVREDFDESYALWSDETVTRFIGGKPFSREEVWSRLLRYAGHWALLGYGYWVIREKNSGRFVGEIGFADYQRDIEPPLDAPEIGWALMPSMHGIGYATEAVRCALTWADAKWPERETVCIIAPDNVASRRVAAKCGYVEARQATYKGHPTGVFCRAV</sequence>
<dbReference type="Pfam" id="PF13302">
    <property type="entry name" value="Acetyltransf_3"/>
    <property type="match status" value="1"/>
</dbReference>
<proteinExistence type="predicted"/>
<dbReference type="PROSITE" id="PS51186">
    <property type="entry name" value="GNAT"/>
    <property type="match status" value="1"/>
</dbReference>
<accession>A0ABM7TN70</accession>
<protein>
    <submittedName>
        <fullName evidence="2">N-acetyltransferase</fullName>
    </submittedName>
</protein>
<feature type="domain" description="N-acetyltransferase" evidence="1">
    <location>
        <begin position="38"/>
        <end position="199"/>
    </location>
</feature>
<dbReference type="PANTHER" id="PTHR43792">
    <property type="entry name" value="GNAT FAMILY, PUTATIVE (AFU_ORTHOLOGUE AFUA_3G00765)-RELATED-RELATED"/>
    <property type="match status" value="1"/>
</dbReference>
<evidence type="ECO:0000259" key="1">
    <source>
        <dbReference type="PROSITE" id="PS51186"/>
    </source>
</evidence>
<organism evidence="2 3">
    <name type="scientific">Paraburkholderia terrae</name>
    <dbReference type="NCBI Taxonomy" id="311230"/>
    <lineage>
        <taxon>Bacteria</taxon>
        <taxon>Pseudomonadati</taxon>
        <taxon>Pseudomonadota</taxon>
        <taxon>Betaproteobacteria</taxon>
        <taxon>Burkholderiales</taxon>
        <taxon>Burkholderiaceae</taxon>
        <taxon>Paraburkholderia</taxon>
    </lineage>
</organism>
<dbReference type="InterPro" id="IPR000182">
    <property type="entry name" value="GNAT_dom"/>
</dbReference>
<reference evidence="2 3" key="1">
    <citation type="journal article" date="2022" name="Front. Microbiol.">
        <title>Identification and characterization of a novel class of self-sufficient cytochrome P450 hydroxylase involved in cyclohexanecarboxylate degradation in Paraburkholderia terrae strain KU-64.</title>
        <authorList>
            <person name="Yamamoto T."/>
            <person name="Hasegawa Y."/>
            <person name="Iwaki H."/>
        </authorList>
    </citation>
    <scope>NUCLEOTIDE SEQUENCE [LARGE SCALE GENOMIC DNA]</scope>
    <source>
        <strain evidence="2 3">KU-64</strain>
    </source>
</reference>
<gene>
    <name evidence="2" type="ORF">PTKU64_42930</name>
</gene>
<evidence type="ECO:0000313" key="3">
    <source>
        <dbReference type="Proteomes" id="UP001319874"/>
    </source>
</evidence>
<dbReference type="PROSITE" id="PS51257">
    <property type="entry name" value="PROKAR_LIPOPROTEIN"/>
    <property type="match status" value="1"/>
</dbReference>
<keyword evidence="3" id="KW-1185">Reference proteome</keyword>